<dbReference type="SMART" id="SM01059">
    <property type="entry name" value="CAT"/>
    <property type="match status" value="1"/>
</dbReference>
<dbReference type="RefSeq" id="WP_013616594.1">
    <property type="nucleotide sequence ID" value="NC_015164.1"/>
</dbReference>
<organism evidence="2 3">
    <name type="scientific">Phocaeicola salanitronis (strain DSM 18170 / JCM 13657 / CCUG 60908 / BL78)</name>
    <name type="common">Bacteroides salanitronis</name>
    <dbReference type="NCBI Taxonomy" id="667015"/>
    <lineage>
        <taxon>Bacteria</taxon>
        <taxon>Pseudomonadati</taxon>
        <taxon>Bacteroidota</taxon>
        <taxon>Bacteroidia</taxon>
        <taxon>Bacteroidales</taxon>
        <taxon>Bacteroidaceae</taxon>
        <taxon>Phocaeicola</taxon>
    </lineage>
</organism>
<proteinExistence type="predicted"/>
<protein>
    <submittedName>
        <fullName evidence="2">Chloramphenicol O-acetyltransferase</fullName>
        <ecNumber evidence="2">2.3.1.28</ecNumber>
    </submittedName>
</protein>
<evidence type="ECO:0000313" key="2">
    <source>
        <dbReference type="EMBL" id="ADY35135.1"/>
    </source>
</evidence>
<dbReference type="PANTHER" id="PTHR38474">
    <property type="entry name" value="SLR0299 PROTEIN"/>
    <property type="match status" value="1"/>
</dbReference>
<sequence length="218" mass="25576">MNTRFHLIDRSAWERNVYFDYYYHQIKCKYNLNANLDITPLVEWQKARGLRFFPVMLYVIMKAVNRNKEFRMSFNAGGELGYWEEVVPSYTLFHPETKTFTDIWSEYSEDFDTFYQTVVADMERYRNVTGVIKARPCQPANFCPVSCLPWLSYTAFAQDTYSESTLLFPLIKFGKYFEADGRTQIPVSVFVSHAVADGYHTCKLINDMQEIAEQLSIA</sequence>
<dbReference type="EMBL" id="CP002530">
    <property type="protein sequence ID" value="ADY35135.1"/>
    <property type="molecule type" value="Genomic_DNA"/>
</dbReference>
<dbReference type="Pfam" id="PF00302">
    <property type="entry name" value="CAT"/>
    <property type="match status" value="1"/>
</dbReference>
<dbReference type="eggNOG" id="COG4845">
    <property type="taxonomic scope" value="Bacteria"/>
</dbReference>
<dbReference type="Proteomes" id="UP000007486">
    <property type="component" value="Chromosome"/>
</dbReference>
<keyword evidence="2" id="KW-0012">Acyltransferase</keyword>
<dbReference type="AlphaFoldDB" id="F0QZX0"/>
<dbReference type="EC" id="2.3.1.28" evidence="2"/>
<dbReference type="HOGENOM" id="CLU_093121_0_0_10"/>
<dbReference type="PIRSF" id="PIRSF000440">
    <property type="entry name" value="CAT"/>
    <property type="match status" value="1"/>
</dbReference>
<dbReference type="OrthoDB" id="9801766at2"/>
<dbReference type="KEGG" id="bsa:Bacsa_0539"/>
<dbReference type="InterPro" id="IPR023213">
    <property type="entry name" value="CAT-like_dom_sf"/>
</dbReference>
<gene>
    <name evidence="2" type="ordered locus">Bacsa_0539</name>
</gene>
<accession>F0QZX0</accession>
<dbReference type="SUPFAM" id="SSF52777">
    <property type="entry name" value="CoA-dependent acyltransferases"/>
    <property type="match status" value="1"/>
</dbReference>
<evidence type="ECO:0000256" key="1">
    <source>
        <dbReference type="PIRSR" id="PIRSR000440-1"/>
    </source>
</evidence>
<feature type="active site" description="Proton acceptor" evidence="1">
    <location>
        <position position="193"/>
    </location>
</feature>
<dbReference type="InterPro" id="IPR001707">
    <property type="entry name" value="Cmp_AcTrfase"/>
</dbReference>
<reference evidence="2 3" key="1">
    <citation type="journal article" date="2011" name="Stand. Genomic Sci.">
        <title>Complete genome sequence of Bacteroides salanitronis type strain (BL78).</title>
        <authorList>
            <person name="Gronow S."/>
            <person name="Held B."/>
            <person name="Lucas S."/>
            <person name="Lapidus A."/>
            <person name="Del Rio T.G."/>
            <person name="Nolan M."/>
            <person name="Tice H."/>
            <person name="Deshpande S."/>
            <person name="Cheng J.F."/>
            <person name="Pitluck S."/>
            <person name="Liolios K."/>
            <person name="Pagani I."/>
            <person name="Ivanova N."/>
            <person name="Mavromatis K."/>
            <person name="Pati A."/>
            <person name="Tapia R."/>
            <person name="Han C."/>
            <person name="Goodwin L."/>
            <person name="Chen A."/>
            <person name="Palaniappan K."/>
            <person name="Land M."/>
            <person name="Hauser L."/>
            <person name="Chang Y.J."/>
            <person name="Jeffries C.D."/>
            <person name="Brambilla E.M."/>
            <person name="Rohde M."/>
            <person name="Goker M."/>
            <person name="Detter J.C."/>
            <person name="Woyke T."/>
            <person name="Bristow J."/>
            <person name="Markowitz V."/>
            <person name="Hugenholtz P."/>
            <person name="Kyrpides N.C."/>
            <person name="Klenk H.P."/>
            <person name="Eisen J.A."/>
        </authorList>
    </citation>
    <scope>NUCLEOTIDE SEQUENCE [LARGE SCALE GENOMIC DNA]</scope>
    <source>
        <strain evidence="2 3">DSM 18170</strain>
    </source>
</reference>
<dbReference type="PANTHER" id="PTHR38474:SF2">
    <property type="entry name" value="CHLORAMPHENICOL ACETYLTRANSFERASE"/>
    <property type="match status" value="1"/>
</dbReference>
<keyword evidence="3" id="KW-1185">Reference proteome</keyword>
<dbReference type="Gene3D" id="3.30.559.10">
    <property type="entry name" value="Chloramphenicol acetyltransferase-like domain"/>
    <property type="match status" value="1"/>
</dbReference>
<dbReference type="GO" id="GO:0008811">
    <property type="term" value="F:chloramphenicol O-acetyltransferase activity"/>
    <property type="evidence" value="ECO:0007669"/>
    <property type="project" value="UniProtKB-EC"/>
</dbReference>
<keyword evidence="2" id="KW-0808">Transferase</keyword>
<name>F0QZX0_PHOSB</name>
<evidence type="ECO:0000313" key="3">
    <source>
        <dbReference type="Proteomes" id="UP000007486"/>
    </source>
</evidence>